<feature type="transmembrane region" description="Helical" evidence="1">
    <location>
        <begin position="164"/>
        <end position="184"/>
    </location>
</feature>
<evidence type="ECO:0000313" key="3">
    <source>
        <dbReference type="Proteomes" id="UP000639396"/>
    </source>
</evidence>
<evidence type="ECO:0000256" key="1">
    <source>
        <dbReference type="SAM" id="Phobius"/>
    </source>
</evidence>
<protein>
    <submittedName>
        <fullName evidence="2">Uncharacterized protein</fullName>
    </submittedName>
</protein>
<name>A0A927CDF9_9BACL</name>
<keyword evidence="3" id="KW-1185">Reference proteome</keyword>
<keyword evidence="1" id="KW-1133">Transmembrane helix</keyword>
<proteinExistence type="predicted"/>
<gene>
    <name evidence="2" type="ORF">IDH45_26765</name>
</gene>
<accession>A0A927CDF9</accession>
<feature type="transmembrane region" description="Helical" evidence="1">
    <location>
        <begin position="56"/>
        <end position="75"/>
    </location>
</feature>
<reference evidence="2" key="1">
    <citation type="submission" date="2020-09" db="EMBL/GenBank/DDBJ databases">
        <title>A novel bacterium of genus Paenibacillus, isolated from South China Sea.</title>
        <authorList>
            <person name="Huang H."/>
            <person name="Mo K."/>
            <person name="Hu Y."/>
        </authorList>
    </citation>
    <scope>NUCLEOTIDE SEQUENCE</scope>
    <source>
        <strain evidence="2">IB182363</strain>
    </source>
</reference>
<keyword evidence="1" id="KW-0472">Membrane</keyword>
<dbReference type="AlphaFoldDB" id="A0A927CDF9"/>
<dbReference type="EMBL" id="JACXJA010000044">
    <property type="protein sequence ID" value="MBD2865590.1"/>
    <property type="molecule type" value="Genomic_DNA"/>
</dbReference>
<sequence length="223" mass="25560">MIKNGLFKRYYLHWKIVNSGIVWAAIAFAIAIAVVCFYLPELGLVRRTVTVKNVRIAYEVASPVFSILIFSQLMAEDMESKVMMWLKSLPIRTWSFLLERWLIGMTLVLLVFTVSIQLISWFVITLDFKHFMLSILAPSMLLGHLALLLTVLGRNGVIGMAVPLFIWVLDLLTNGRILFSLYLFNESFPKFGIDPQWNRALIWVCAASFLVLSVLAMSRRVQR</sequence>
<evidence type="ECO:0000313" key="2">
    <source>
        <dbReference type="EMBL" id="MBD2865590.1"/>
    </source>
</evidence>
<feature type="transmembrane region" description="Helical" evidence="1">
    <location>
        <begin position="21"/>
        <end position="40"/>
    </location>
</feature>
<feature type="transmembrane region" description="Helical" evidence="1">
    <location>
        <begin position="200"/>
        <end position="218"/>
    </location>
</feature>
<comment type="caution">
    <text evidence="2">The sequence shown here is derived from an EMBL/GenBank/DDBJ whole genome shotgun (WGS) entry which is preliminary data.</text>
</comment>
<dbReference type="RefSeq" id="WP_190931212.1">
    <property type="nucleotide sequence ID" value="NZ_JACXJA010000044.1"/>
</dbReference>
<feature type="transmembrane region" description="Helical" evidence="1">
    <location>
        <begin position="130"/>
        <end position="152"/>
    </location>
</feature>
<feature type="transmembrane region" description="Helical" evidence="1">
    <location>
        <begin position="101"/>
        <end position="124"/>
    </location>
</feature>
<organism evidence="2 3">
    <name type="scientific">Paenibacillus oceani</name>
    <dbReference type="NCBI Taxonomy" id="2772510"/>
    <lineage>
        <taxon>Bacteria</taxon>
        <taxon>Bacillati</taxon>
        <taxon>Bacillota</taxon>
        <taxon>Bacilli</taxon>
        <taxon>Bacillales</taxon>
        <taxon>Paenibacillaceae</taxon>
        <taxon>Paenibacillus</taxon>
    </lineage>
</organism>
<dbReference type="Proteomes" id="UP000639396">
    <property type="component" value="Unassembled WGS sequence"/>
</dbReference>
<keyword evidence="1" id="KW-0812">Transmembrane</keyword>